<feature type="transmembrane region" description="Helical" evidence="1">
    <location>
        <begin position="374"/>
        <end position="392"/>
    </location>
</feature>
<feature type="transmembrane region" description="Helical" evidence="1">
    <location>
        <begin position="282"/>
        <end position="299"/>
    </location>
</feature>
<keyword evidence="1" id="KW-0472">Membrane</keyword>
<feature type="transmembrane region" description="Helical" evidence="1">
    <location>
        <begin position="157"/>
        <end position="176"/>
    </location>
</feature>
<reference evidence="2" key="1">
    <citation type="journal article" date="2019" name="PLoS Negl. Trop. Dis.">
        <title>Revisiting the worldwide diversity of Leptospira species in the environment.</title>
        <authorList>
            <person name="Vincent A.T."/>
            <person name="Schiettekatte O."/>
            <person name="Bourhy P."/>
            <person name="Veyrier F.J."/>
            <person name="Picardeau M."/>
        </authorList>
    </citation>
    <scope>NUCLEOTIDE SEQUENCE [LARGE SCALE GENOMIC DNA]</scope>
    <source>
        <strain evidence="2">SCS5</strain>
    </source>
</reference>
<comment type="caution">
    <text evidence="2">The sequence shown here is derived from an EMBL/GenBank/DDBJ whole genome shotgun (WGS) entry which is preliminary data.</text>
</comment>
<feature type="transmembrane region" description="Helical" evidence="1">
    <location>
        <begin position="104"/>
        <end position="122"/>
    </location>
</feature>
<keyword evidence="1" id="KW-1133">Transmembrane helix</keyword>
<feature type="transmembrane region" description="Helical" evidence="1">
    <location>
        <begin position="128"/>
        <end position="145"/>
    </location>
</feature>
<gene>
    <name evidence="2" type="ORF">EHO61_09115</name>
</gene>
<evidence type="ECO:0000256" key="1">
    <source>
        <dbReference type="SAM" id="Phobius"/>
    </source>
</evidence>
<dbReference type="OrthoDB" id="343257at2"/>
<sequence length="652" mass="75885">MNRLADKILGAFTVAAAFLLTGMMVWKHWTFFLDLCPMKDLLTWDENIRLSQLLDQYQDFRDGRYWRGFFPFLEASTWPPLRSILSLFLLWGPGDWPITWKDSFLGLAFYALCFPTLVFISFRITGSLLFSGIVSAFVLAMTLHTTETPAYSLSSMLETQGMFVLLWVYFSLYRLYDSVRDLPAGSELDPQNKSVRSLISVSLLALFFTKYPYGLLLFISLFAYETLSRFPELVGFLRFSIRTHYKGLRLVFLILVVGMVFSLPLLRAVTDWNLDQKNFKKILYFLTVLLFLDFNYFLFTNRKEAKALAPPSLRILYIYAILPSFIWLFANLDRVMSLVNAQMIVNKFVRSFILSLFESPSDKIPASHVFDHPWIFRAFFVVALAWILYWSYSEIRKKRQKGTSEGTESTGISERSGGILEKLERLSWPSALRDPLLAVTAVVFLQYIVIDLSTGNKQLRHVFYPLPALIWILSLWFFRTIRDAKEDRTKYVAITVSLLTFGWGISLFFRPGGLLRDSYGSAHAFCLKGFEEKAFQPARDFAAFLDPKGRYIAFNAFHEEENFQTPGRLLASEFDLLMRLKTLEQGKFRNDNKYRWRNWEEFDTLVYIGPDCELPTKNRKRTESLGYSATLISEHRHESGQYCIKEYRLIKM</sequence>
<proteinExistence type="predicted"/>
<feature type="transmembrane region" description="Helical" evidence="1">
    <location>
        <begin position="7"/>
        <end position="26"/>
    </location>
</feature>
<accession>A0A4R9GP45</accession>
<organism evidence="2 3">
    <name type="scientific">Leptospira fluminis</name>
    <dbReference type="NCBI Taxonomy" id="2484979"/>
    <lineage>
        <taxon>Bacteria</taxon>
        <taxon>Pseudomonadati</taxon>
        <taxon>Spirochaetota</taxon>
        <taxon>Spirochaetia</taxon>
        <taxon>Leptospirales</taxon>
        <taxon>Leptospiraceae</taxon>
        <taxon>Leptospira</taxon>
    </lineage>
</organism>
<name>A0A4R9GP45_9LEPT</name>
<feature type="transmembrane region" description="Helical" evidence="1">
    <location>
        <begin position="196"/>
        <end position="227"/>
    </location>
</feature>
<feature type="transmembrane region" description="Helical" evidence="1">
    <location>
        <begin position="311"/>
        <end position="330"/>
    </location>
</feature>
<evidence type="ECO:0000313" key="2">
    <source>
        <dbReference type="EMBL" id="TGK18626.1"/>
    </source>
</evidence>
<feature type="transmembrane region" description="Helical" evidence="1">
    <location>
        <begin position="248"/>
        <end position="270"/>
    </location>
</feature>
<protein>
    <submittedName>
        <fullName evidence="2">Uncharacterized protein</fullName>
    </submittedName>
</protein>
<evidence type="ECO:0000313" key="3">
    <source>
        <dbReference type="Proteomes" id="UP000297855"/>
    </source>
</evidence>
<dbReference type="RefSeq" id="WP_135813313.1">
    <property type="nucleotide sequence ID" value="NZ_RQEV01000010.1"/>
</dbReference>
<dbReference type="AlphaFoldDB" id="A0A4R9GP45"/>
<feature type="transmembrane region" description="Helical" evidence="1">
    <location>
        <begin position="491"/>
        <end position="509"/>
    </location>
</feature>
<keyword evidence="1" id="KW-0812">Transmembrane</keyword>
<dbReference type="Proteomes" id="UP000297855">
    <property type="component" value="Unassembled WGS sequence"/>
</dbReference>
<feature type="transmembrane region" description="Helical" evidence="1">
    <location>
        <begin position="462"/>
        <end position="479"/>
    </location>
</feature>
<dbReference type="EMBL" id="RQEV01000010">
    <property type="protein sequence ID" value="TGK18626.1"/>
    <property type="molecule type" value="Genomic_DNA"/>
</dbReference>
<feature type="transmembrane region" description="Helical" evidence="1">
    <location>
        <begin position="431"/>
        <end position="450"/>
    </location>
</feature>
<keyword evidence="3" id="KW-1185">Reference proteome</keyword>